<accession>A0AAU8MVB3</accession>
<dbReference type="EMBL" id="CP159925">
    <property type="protein sequence ID" value="XCO75915.1"/>
    <property type="molecule type" value="Genomic_DNA"/>
</dbReference>
<organism evidence="1">
    <name type="scientific">Lysobacter firmicutimachus</name>
    <dbReference type="NCBI Taxonomy" id="1792846"/>
    <lineage>
        <taxon>Bacteria</taxon>
        <taxon>Pseudomonadati</taxon>
        <taxon>Pseudomonadota</taxon>
        <taxon>Gammaproteobacteria</taxon>
        <taxon>Lysobacterales</taxon>
        <taxon>Lysobacteraceae</taxon>
        <taxon>Lysobacter</taxon>
    </lineage>
</organism>
<dbReference type="AlphaFoldDB" id="A0AAU8MVB3"/>
<gene>
    <name evidence="1" type="ORF">ABU614_03720</name>
</gene>
<reference evidence="1" key="1">
    <citation type="submission" date="2024-06" db="EMBL/GenBank/DDBJ databases">
        <authorList>
            <person name="Li S."/>
        </authorList>
    </citation>
    <scope>NUCLEOTIDE SEQUENCE</scope>
    <source>
        <strain evidence="1">SR10</strain>
    </source>
</reference>
<proteinExistence type="predicted"/>
<name>A0AAU8MVB3_9GAMM</name>
<sequence length="382" mass="42200">MLKFPAEVLSESLENLLDDIKLHPDEALMMPTRLNYGGAYGSAIHALQVIATWSQCSTARKIISLPVTYSVNNEVRTRFASTLPGMAGLYFSDVIRSAEEEVARYSSLELVAPRVKAMQERSFGNTVEGAAVALCCFAGAKNEYLNALYGEAKPGGVRDHSDFRLLISRMLDQLGARVSNSIGPTQLDYLSGLIYQLFHNADEHGAYDLNGNRYGTSMRGVTARLTVVEREGVQGADKPLQAYLTKLLLTDAALTGTDDRISLVEISVFDTGPGLALRWLSGEKNVKSYQDISLQEEERAVQTCFEKHASTKASQYVGQGLSMALWAMKRLDAFMTLRTGRLSLYQDLTIKETIDFKPVNRYPGRELSPIAGTGYTIYFMVK</sequence>
<evidence type="ECO:0008006" key="2">
    <source>
        <dbReference type="Google" id="ProtNLM"/>
    </source>
</evidence>
<dbReference type="RefSeq" id="WP_363799213.1">
    <property type="nucleotide sequence ID" value="NZ_CP159925.1"/>
</dbReference>
<protein>
    <recommendedName>
        <fullName evidence="2">ATP-binding protein</fullName>
    </recommendedName>
</protein>
<evidence type="ECO:0000313" key="1">
    <source>
        <dbReference type="EMBL" id="XCO75915.1"/>
    </source>
</evidence>